<accession>A0A9X2F954</accession>
<keyword evidence="3" id="KW-1185">Reference proteome</keyword>
<dbReference type="GO" id="GO:0008476">
    <property type="term" value="F:protein-tyrosine sulfotransferase activity"/>
    <property type="evidence" value="ECO:0007669"/>
    <property type="project" value="InterPro"/>
</dbReference>
<keyword evidence="1" id="KW-0808">Transferase</keyword>
<dbReference type="AlphaFoldDB" id="A0A9X2F954"/>
<dbReference type="Gene3D" id="3.40.50.300">
    <property type="entry name" value="P-loop containing nucleotide triphosphate hydrolases"/>
    <property type="match status" value="1"/>
</dbReference>
<proteinExistence type="predicted"/>
<dbReference type="RefSeq" id="WP_252852260.1">
    <property type="nucleotide sequence ID" value="NZ_JAMXLR010000036.1"/>
</dbReference>
<evidence type="ECO:0000313" key="3">
    <source>
        <dbReference type="Proteomes" id="UP001155241"/>
    </source>
</evidence>
<dbReference type="EMBL" id="JAMXLR010000036">
    <property type="protein sequence ID" value="MCO6044154.1"/>
    <property type="molecule type" value="Genomic_DNA"/>
</dbReference>
<dbReference type="PANTHER" id="PTHR12788:SF10">
    <property type="entry name" value="PROTEIN-TYROSINE SULFOTRANSFERASE"/>
    <property type="match status" value="1"/>
</dbReference>
<dbReference type="InterPro" id="IPR027417">
    <property type="entry name" value="P-loop_NTPase"/>
</dbReference>
<gene>
    <name evidence="2" type="ORF">NG895_09565</name>
</gene>
<comment type="caution">
    <text evidence="2">The sequence shown here is derived from an EMBL/GenBank/DDBJ whole genome shotgun (WGS) entry which is preliminary data.</text>
</comment>
<dbReference type="Pfam" id="PF13469">
    <property type="entry name" value="Sulfotransfer_3"/>
    <property type="match status" value="1"/>
</dbReference>
<dbReference type="PANTHER" id="PTHR12788">
    <property type="entry name" value="PROTEIN-TYROSINE SULFOTRANSFERASE 2"/>
    <property type="match status" value="1"/>
</dbReference>
<reference evidence="2" key="1">
    <citation type="submission" date="2022-06" db="EMBL/GenBank/DDBJ databases">
        <title>Aeoliella straminimaris, a novel planctomycete from sediments.</title>
        <authorList>
            <person name="Vitorino I.R."/>
            <person name="Lage O.M."/>
        </authorList>
    </citation>
    <scope>NUCLEOTIDE SEQUENCE</scope>
    <source>
        <strain evidence="2">ICT_H6.2</strain>
    </source>
</reference>
<sequence>MTDDQLLTRPIVILGAPRSGTTVLSQLLKFHPQVYLADEPRILWKYGNDGKSDALQPDDARPEVVSHIRREFASKVRDAGRERLVEKTPSNSLRVGFVDRVLPDAIFIHIMREGTESVLSIRKFWDQHATGVGGTTRRQLLRRLKEIKLRQAPYYAGEFARRVMTKVLPSKKPRGVWGPRVPGIQEMVRDLDPLEVAAWQWRMCVEHVCRIGRTLPADRYTECRLEEFGKEEFQQLLAFCQLEWTPEVEAGFAQKYENRPTKARSAAADTAEVELVEQLIAPTATWLETLEPLARHRTGK</sequence>
<evidence type="ECO:0000313" key="2">
    <source>
        <dbReference type="EMBL" id="MCO6044154.1"/>
    </source>
</evidence>
<name>A0A9X2F954_9BACT</name>
<evidence type="ECO:0000256" key="1">
    <source>
        <dbReference type="ARBA" id="ARBA00022679"/>
    </source>
</evidence>
<organism evidence="2 3">
    <name type="scientific">Aeoliella straminimaris</name>
    <dbReference type="NCBI Taxonomy" id="2954799"/>
    <lineage>
        <taxon>Bacteria</taxon>
        <taxon>Pseudomonadati</taxon>
        <taxon>Planctomycetota</taxon>
        <taxon>Planctomycetia</taxon>
        <taxon>Pirellulales</taxon>
        <taxon>Lacipirellulaceae</taxon>
        <taxon>Aeoliella</taxon>
    </lineage>
</organism>
<dbReference type="InterPro" id="IPR026634">
    <property type="entry name" value="TPST-like"/>
</dbReference>
<dbReference type="SUPFAM" id="SSF52540">
    <property type="entry name" value="P-loop containing nucleoside triphosphate hydrolases"/>
    <property type="match status" value="1"/>
</dbReference>
<protein>
    <submittedName>
        <fullName evidence="2">Sulfotransferase</fullName>
    </submittedName>
</protein>
<dbReference type="Proteomes" id="UP001155241">
    <property type="component" value="Unassembled WGS sequence"/>
</dbReference>